<protein>
    <submittedName>
        <fullName evidence="1">Uncharacterized protein</fullName>
    </submittedName>
</protein>
<name>A0A3S3PZG1_9SPHI</name>
<comment type="caution">
    <text evidence="1">The sequence shown here is derived from an EMBL/GenBank/DDBJ whole genome shotgun (WGS) entry which is preliminary data.</text>
</comment>
<dbReference type="Proteomes" id="UP000284120">
    <property type="component" value="Unassembled WGS sequence"/>
</dbReference>
<accession>A0A3S3PZG1</accession>
<dbReference type="AlphaFoldDB" id="A0A3S3PZG1"/>
<sequence length="128" mass="14835">METKPLALMKATERGALLADLFPEEIDSLINFIDGMCLTMLEEKAHAISLAKKMDIPYGRWIRAVKKSKKMIDTYRPKQELRFLMILLMGGDDLEYFNMYCANLMVTTRSSESHSEQCFHHAIHMLFD</sequence>
<organism evidence="1 2">
    <name type="scientific">Pedobacter chitinilyticus</name>
    <dbReference type="NCBI Taxonomy" id="2233776"/>
    <lineage>
        <taxon>Bacteria</taxon>
        <taxon>Pseudomonadati</taxon>
        <taxon>Bacteroidota</taxon>
        <taxon>Sphingobacteriia</taxon>
        <taxon>Sphingobacteriales</taxon>
        <taxon>Sphingobacteriaceae</taxon>
        <taxon>Pedobacter</taxon>
    </lineage>
</organism>
<dbReference type="EMBL" id="SAYW01000002">
    <property type="protein sequence ID" value="RWU08181.1"/>
    <property type="molecule type" value="Genomic_DNA"/>
</dbReference>
<evidence type="ECO:0000313" key="1">
    <source>
        <dbReference type="EMBL" id="RWU08181.1"/>
    </source>
</evidence>
<reference evidence="1 2" key="1">
    <citation type="submission" date="2018-06" db="EMBL/GenBank/DDBJ databases">
        <title>Pedobacter endophyticus sp. nov., an endophytic bacterium isolated from a leaf of Triticum aestivum.</title>
        <authorList>
            <person name="Zhang L."/>
        </authorList>
    </citation>
    <scope>NUCLEOTIDE SEQUENCE [LARGE SCALE GENOMIC DNA]</scope>
    <source>
        <strain evidence="1 2">CM134L-2</strain>
    </source>
</reference>
<dbReference type="RefSeq" id="WP_128353334.1">
    <property type="nucleotide sequence ID" value="NZ_QMHN01000002.1"/>
</dbReference>
<gene>
    <name evidence="1" type="ORF">DPV69_07305</name>
</gene>
<evidence type="ECO:0000313" key="2">
    <source>
        <dbReference type="Proteomes" id="UP000284120"/>
    </source>
</evidence>
<proteinExistence type="predicted"/>
<keyword evidence="2" id="KW-1185">Reference proteome</keyword>